<dbReference type="AlphaFoldDB" id="A0A8J5ZI97"/>
<evidence type="ECO:0000256" key="1">
    <source>
        <dbReference type="ARBA" id="ARBA00004141"/>
    </source>
</evidence>
<evidence type="ECO:0000256" key="4">
    <source>
        <dbReference type="ARBA" id="ARBA00022989"/>
    </source>
</evidence>
<dbReference type="InterPro" id="IPR007237">
    <property type="entry name" value="CD20-like"/>
</dbReference>
<proteinExistence type="inferred from homology"/>
<dbReference type="PANTHER" id="PTHR23320">
    <property type="entry name" value="MEMBRANE-SPANNING 4-DOMAINS SUBFAMILY A MS4A -RELATED"/>
    <property type="match status" value="1"/>
</dbReference>
<dbReference type="OrthoDB" id="10071849at2759"/>
<comment type="subcellular location">
    <subcellularLocation>
        <location evidence="1">Membrane</location>
        <topology evidence="1">Multi-pass membrane protein</topology>
    </subcellularLocation>
</comment>
<accession>A0A8J5ZI97</accession>
<comment type="similarity">
    <text evidence="2">Belongs to the MS4A family.</text>
</comment>
<gene>
    <name evidence="7" type="ORF">J0S82_019133</name>
</gene>
<feature type="transmembrane region" description="Helical" evidence="6">
    <location>
        <begin position="212"/>
        <end position="231"/>
    </location>
</feature>
<evidence type="ECO:0000256" key="2">
    <source>
        <dbReference type="ARBA" id="ARBA00009565"/>
    </source>
</evidence>
<evidence type="ECO:0000313" key="7">
    <source>
        <dbReference type="EMBL" id="KAG8505739.1"/>
    </source>
</evidence>
<feature type="transmembrane region" description="Helical" evidence="6">
    <location>
        <begin position="170"/>
        <end position="192"/>
    </location>
</feature>
<feature type="non-terminal residue" evidence="7">
    <location>
        <position position="251"/>
    </location>
</feature>
<protein>
    <submittedName>
        <fullName evidence="7">Membrane-spanning 4-domains subfamily A member 5</fullName>
    </submittedName>
</protein>
<reference evidence="7" key="1">
    <citation type="journal article" date="2021" name="Evol. Appl.">
        <title>The genome of the Pyrenean desman and the effects of bottlenecks and inbreeding on the genomic landscape of an endangered species.</title>
        <authorList>
            <person name="Escoda L."/>
            <person name="Castresana J."/>
        </authorList>
    </citation>
    <scope>NUCLEOTIDE SEQUENCE</scope>
    <source>
        <strain evidence="7">IBE-C5619</strain>
    </source>
</reference>
<organism evidence="7 8">
    <name type="scientific">Galemys pyrenaicus</name>
    <name type="common">Iberian desman</name>
    <name type="synonym">Pyrenean desman</name>
    <dbReference type="NCBI Taxonomy" id="202257"/>
    <lineage>
        <taxon>Eukaryota</taxon>
        <taxon>Metazoa</taxon>
        <taxon>Chordata</taxon>
        <taxon>Craniata</taxon>
        <taxon>Vertebrata</taxon>
        <taxon>Euteleostomi</taxon>
        <taxon>Mammalia</taxon>
        <taxon>Eutheria</taxon>
        <taxon>Laurasiatheria</taxon>
        <taxon>Eulipotyphla</taxon>
        <taxon>Talpidae</taxon>
        <taxon>Galemys</taxon>
    </lineage>
</organism>
<evidence type="ECO:0000256" key="3">
    <source>
        <dbReference type="ARBA" id="ARBA00022692"/>
    </source>
</evidence>
<keyword evidence="4 6" id="KW-1133">Transmembrane helix</keyword>
<sequence>IPRLCDPMVPSFQDDHSSASPPHGQGHGLDQPECQRRLFFFFPFQNTNYTIMYETTADTPVFLVFPPEITVPEFQSVDVTETSYGSHVPNPKLLSTKLKVIGSVQILLGLMNFSFGVILLFTLESTQSRFPFIFLSGYPFWSSILFINSGAFLVALERKATETMVKMSRFVNLLSAVAAMAGVFLITFAFILDQDYLCGFAQNAQPCHAVTTLFVGILVMLMTFTVIELFISATISILSSPFVCCECEDWH</sequence>
<keyword evidence="5 6" id="KW-0472">Membrane</keyword>
<dbReference type="Proteomes" id="UP000700334">
    <property type="component" value="Unassembled WGS sequence"/>
</dbReference>
<dbReference type="InterPro" id="IPR030417">
    <property type="entry name" value="MS4A"/>
</dbReference>
<dbReference type="PANTHER" id="PTHR23320:SF54">
    <property type="entry name" value="MEMBRANE-SPANNING 4-DOMAINS SUBFAMILY A MEMBER 5"/>
    <property type="match status" value="1"/>
</dbReference>
<evidence type="ECO:0000256" key="5">
    <source>
        <dbReference type="ARBA" id="ARBA00023136"/>
    </source>
</evidence>
<evidence type="ECO:0000256" key="6">
    <source>
        <dbReference type="SAM" id="Phobius"/>
    </source>
</evidence>
<dbReference type="GO" id="GO:0007166">
    <property type="term" value="P:cell surface receptor signaling pathway"/>
    <property type="evidence" value="ECO:0007669"/>
    <property type="project" value="TreeGrafter"/>
</dbReference>
<dbReference type="GO" id="GO:0005886">
    <property type="term" value="C:plasma membrane"/>
    <property type="evidence" value="ECO:0007669"/>
    <property type="project" value="TreeGrafter"/>
</dbReference>
<keyword evidence="3 6" id="KW-0812">Transmembrane</keyword>
<feature type="transmembrane region" description="Helical" evidence="6">
    <location>
        <begin position="100"/>
        <end position="123"/>
    </location>
</feature>
<feature type="transmembrane region" description="Helical" evidence="6">
    <location>
        <begin position="138"/>
        <end position="158"/>
    </location>
</feature>
<keyword evidence="8" id="KW-1185">Reference proteome</keyword>
<comment type="caution">
    <text evidence="7">The sequence shown here is derived from an EMBL/GenBank/DDBJ whole genome shotgun (WGS) entry which is preliminary data.</text>
</comment>
<evidence type="ECO:0000313" key="8">
    <source>
        <dbReference type="Proteomes" id="UP000700334"/>
    </source>
</evidence>
<dbReference type="EMBL" id="JAGFMF010012242">
    <property type="protein sequence ID" value="KAG8505739.1"/>
    <property type="molecule type" value="Genomic_DNA"/>
</dbReference>
<dbReference type="Pfam" id="PF04103">
    <property type="entry name" value="CD20"/>
    <property type="match status" value="1"/>
</dbReference>
<name>A0A8J5ZI97_GALPY</name>